<protein>
    <submittedName>
        <fullName evidence="3">Odorant binding protein 7</fullName>
    </submittedName>
</protein>
<dbReference type="GO" id="GO:0005615">
    <property type="term" value="C:extracellular space"/>
    <property type="evidence" value="ECO:0007669"/>
    <property type="project" value="TreeGrafter"/>
</dbReference>
<dbReference type="Gene3D" id="1.10.238.20">
    <property type="entry name" value="Pheromone/general odorant binding protein domain"/>
    <property type="match status" value="1"/>
</dbReference>
<dbReference type="InterPro" id="IPR036728">
    <property type="entry name" value="PBP_GOBP_sf"/>
</dbReference>
<dbReference type="AlphaFoldDB" id="A0A4Y5RDE3"/>
<evidence type="ECO:0000256" key="2">
    <source>
        <dbReference type="SAM" id="SignalP"/>
    </source>
</evidence>
<dbReference type="Pfam" id="PF01395">
    <property type="entry name" value="PBP_GOBP"/>
    <property type="match status" value="1"/>
</dbReference>
<dbReference type="PANTHER" id="PTHR11857">
    <property type="entry name" value="ODORANT BINDING PROTEIN-RELATED"/>
    <property type="match status" value="1"/>
</dbReference>
<feature type="chain" id="PRO_5021313914" evidence="2">
    <location>
        <begin position="20"/>
        <end position="148"/>
    </location>
</feature>
<dbReference type="SUPFAM" id="SSF47565">
    <property type="entry name" value="Insect pheromone/odorant-binding proteins"/>
    <property type="match status" value="1"/>
</dbReference>
<accession>A0A4Y5RDE3</accession>
<dbReference type="InterPro" id="IPR006170">
    <property type="entry name" value="PBP/GOBP"/>
</dbReference>
<feature type="signal peptide" evidence="2">
    <location>
        <begin position="1"/>
        <end position="19"/>
    </location>
</feature>
<name>A0A4Y5RDE3_NEZVI</name>
<dbReference type="GO" id="GO:0005549">
    <property type="term" value="F:odorant binding"/>
    <property type="evidence" value="ECO:0007669"/>
    <property type="project" value="InterPro"/>
</dbReference>
<proteinExistence type="evidence at transcript level"/>
<dbReference type="EMBL" id="MK753152">
    <property type="protein sequence ID" value="QCZ25064.1"/>
    <property type="molecule type" value="mRNA"/>
</dbReference>
<evidence type="ECO:0000256" key="1">
    <source>
        <dbReference type="ARBA" id="ARBA00022729"/>
    </source>
</evidence>
<dbReference type="CDD" id="cd23992">
    <property type="entry name" value="PBP_GOBP"/>
    <property type="match status" value="1"/>
</dbReference>
<dbReference type="SMART" id="SM00708">
    <property type="entry name" value="PhBP"/>
    <property type="match status" value="1"/>
</dbReference>
<keyword evidence="1 2" id="KW-0732">Signal</keyword>
<reference evidence="3" key="1">
    <citation type="submission" date="2019-04" db="EMBL/GenBank/DDBJ databases">
        <title>Candidate genes coding for odorant binding proteins and chemosensory proteins identified from dissected antennae and mouthparts of the southern green stink bug Nezara viridula.</title>
        <authorList>
            <person name="Wu Z."/>
            <person name="Cui Y."/>
            <person name="Qu M."/>
            <person name="Lin J.-H."/>
        </authorList>
    </citation>
    <scope>NUCLEOTIDE SEQUENCE</scope>
</reference>
<dbReference type="OrthoDB" id="6595846at2759"/>
<evidence type="ECO:0000313" key="3">
    <source>
        <dbReference type="EMBL" id="QCZ25064.1"/>
    </source>
</evidence>
<sequence>MKSFLVVIALSALIVLAKGDDIKEKFKKTAEKCKEKHAIKEDEIQKLKEKDTEFQFSHEAKCYMACFLEEGKILQNGKYNKENALVMVDVIHKDNPDQAAKGKEIVETCAKQYPEVGPDQCEFAYQVSVCAAKEAKKVGLEKTDFYSK</sequence>
<organism evidence="3">
    <name type="scientific">Nezara viridula</name>
    <name type="common">Southern green stink bug</name>
    <name type="synonym">Cimex viridulus</name>
    <dbReference type="NCBI Taxonomy" id="85310"/>
    <lineage>
        <taxon>Eukaryota</taxon>
        <taxon>Metazoa</taxon>
        <taxon>Ecdysozoa</taxon>
        <taxon>Arthropoda</taxon>
        <taxon>Hexapoda</taxon>
        <taxon>Insecta</taxon>
        <taxon>Pterygota</taxon>
        <taxon>Neoptera</taxon>
        <taxon>Paraneoptera</taxon>
        <taxon>Hemiptera</taxon>
        <taxon>Heteroptera</taxon>
        <taxon>Panheteroptera</taxon>
        <taxon>Pentatomomorpha</taxon>
        <taxon>Pentatomoidea</taxon>
        <taxon>Pentatomidae</taxon>
        <taxon>Pentatominae</taxon>
        <taxon>Nezara</taxon>
    </lineage>
</organism>
<gene>
    <name evidence="3" type="primary">OBP7</name>
</gene>
<dbReference type="GO" id="GO:0007608">
    <property type="term" value="P:sensory perception of smell"/>
    <property type="evidence" value="ECO:0007669"/>
    <property type="project" value="TreeGrafter"/>
</dbReference>